<accession>F0FAT9</accession>
<dbReference type="Proteomes" id="UP000005697">
    <property type="component" value="Unassembled WGS sequence"/>
</dbReference>
<evidence type="ECO:0000313" key="2">
    <source>
        <dbReference type="Proteomes" id="UP000005697"/>
    </source>
</evidence>
<reference evidence="1 2" key="1">
    <citation type="submission" date="2011-01" db="EMBL/GenBank/DDBJ databases">
        <authorList>
            <person name="Muzny D."/>
            <person name="Qin X."/>
            <person name="Deng J."/>
            <person name="Jiang H."/>
            <person name="Liu Y."/>
            <person name="Qu J."/>
            <person name="Song X.-Z."/>
            <person name="Zhang L."/>
            <person name="Thornton R."/>
            <person name="Coyle M."/>
            <person name="Francisco L."/>
            <person name="Jackson L."/>
            <person name="Javaid M."/>
            <person name="Korchina V."/>
            <person name="Kovar C."/>
            <person name="Mata R."/>
            <person name="Mathew T."/>
            <person name="Ngo R."/>
            <person name="Nguyen L."/>
            <person name="Nguyen N."/>
            <person name="Okwuonu G."/>
            <person name="Ongeri F."/>
            <person name="Pham C."/>
            <person name="Simmons D."/>
            <person name="Wilczek-Boney K."/>
            <person name="Hale W."/>
            <person name="Jakkamsetti A."/>
            <person name="Pham P."/>
            <person name="Ruth R."/>
            <person name="San Lucas F."/>
            <person name="Warren J."/>
            <person name="Zhang J."/>
            <person name="Zhao Z."/>
            <person name="Zhou C."/>
            <person name="Zhu D."/>
            <person name="Lee S."/>
            <person name="Bess C."/>
            <person name="Blankenburg K."/>
            <person name="Forbes L."/>
            <person name="Fu Q."/>
            <person name="Gubbala S."/>
            <person name="Hirani K."/>
            <person name="Jayaseelan J.C."/>
            <person name="Lara F."/>
            <person name="Munidasa M."/>
            <person name="Palculict T."/>
            <person name="Patil S."/>
            <person name="Pu L.-L."/>
            <person name="Saada N."/>
            <person name="Tang L."/>
            <person name="Weissenberger G."/>
            <person name="Zhu Y."/>
            <person name="Hemphill L."/>
            <person name="Shang Y."/>
            <person name="Youmans B."/>
            <person name="Ayvaz T."/>
            <person name="Ross M."/>
            <person name="Santibanez J."/>
            <person name="Aqrawi P."/>
            <person name="Gross S."/>
            <person name="Joshi V."/>
            <person name="Fowler G."/>
            <person name="Nazareth L."/>
            <person name="Reid J."/>
            <person name="Worley K."/>
            <person name="Petrosino J."/>
            <person name="Highlander S."/>
            <person name="Gibbs R."/>
        </authorList>
    </citation>
    <scope>NUCLEOTIDE SEQUENCE [LARGE SCALE GENOMIC DNA]</scope>
    <source>
        <strain evidence="1 2">DSM 16608</strain>
    </source>
</reference>
<protein>
    <submittedName>
        <fullName evidence="1">Uncharacterized protein</fullName>
    </submittedName>
</protein>
<dbReference type="HOGENOM" id="CLU_2495283_0_0_10"/>
<keyword evidence="2" id="KW-1185">Reference proteome</keyword>
<comment type="caution">
    <text evidence="1">The sequence shown here is derived from an EMBL/GenBank/DDBJ whole genome shotgun (WGS) entry which is preliminary data.</text>
</comment>
<proteinExistence type="predicted"/>
<gene>
    <name evidence="1" type="ORF">HMPREF9141_2706</name>
</gene>
<organism evidence="1 2">
    <name type="scientific">Prevotella multiformis DSM 16608</name>
    <dbReference type="NCBI Taxonomy" id="888743"/>
    <lineage>
        <taxon>Bacteria</taxon>
        <taxon>Pseudomonadati</taxon>
        <taxon>Bacteroidota</taxon>
        <taxon>Bacteroidia</taxon>
        <taxon>Bacteroidales</taxon>
        <taxon>Prevotellaceae</taxon>
        <taxon>Prevotella</taxon>
    </lineage>
</organism>
<evidence type="ECO:0000313" key="1">
    <source>
        <dbReference type="EMBL" id="EGC18702.1"/>
    </source>
</evidence>
<dbReference type="EMBL" id="AEWX01000047">
    <property type="protein sequence ID" value="EGC18702.1"/>
    <property type="molecule type" value="Genomic_DNA"/>
</dbReference>
<sequence>MIFHVVCLDRLFFLTGPSVPDVLYGKRRLLVFIVWADVKAENVSDCLGLVFPTGWESCSRWPVPAFPAAGTPVPGGRALPCAAGAL</sequence>
<name>F0FAT9_9BACT</name>
<dbReference type="AlphaFoldDB" id="F0FAT9"/>